<gene>
    <name evidence="2" type="ORF">CSOJ01_10069</name>
</gene>
<dbReference type="EMBL" id="WIGN01000204">
    <property type="protein sequence ID" value="KAF6804599.1"/>
    <property type="molecule type" value="Genomic_DNA"/>
</dbReference>
<accession>A0A8H6J157</accession>
<sequence length="69" mass="7814">MPVREKAKTKKTGLLRDRDTEPNASDLQTEPDLTVNRSPQGPRARVSAVLPTTLRQYARFLHAEKGNER</sequence>
<organism evidence="2 3">
    <name type="scientific">Colletotrichum sojae</name>
    <dbReference type="NCBI Taxonomy" id="2175907"/>
    <lineage>
        <taxon>Eukaryota</taxon>
        <taxon>Fungi</taxon>
        <taxon>Dikarya</taxon>
        <taxon>Ascomycota</taxon>
        <taxon>Pezizomycotina</taxon>
        <taxon>Sordariomycetes</taxon>
        <taxon>Hypocreomycetidae</taxon>
        <taxon>Glomerellales</taxon>
        <taxon>Glomerellaceae</taxon>
        <taxon>Colletotrichum</taxon>
        <taxon>Colletotrichum orchidearum species complex</taxon>
    </lineage>
</organism>
<name>A0A8H6J157_9PEZI</name>
<proteinExistence type="predicted"/>
<keyword evidence="3" id="KW-1185">Reference proteome</keyword>
<comment type="caution">
    <text evidence="2">The sequence shown here is derived from an EMBL/GenBank/DDBJ whole genome shotgun (WGS) entry which is preliminary data.</text>
</comment>
<dbReference type="AlphaFoldDB" id="A0A8H6J157"/>
<evidence type="ECO:0000256" key="1">
    <source>
        <dbReference type="SAM" id="MobiDB-lite"/>
    </source>
</evidence>
<evidence type="ECO:0000313" key="3">
    <source>
        <dbReference type="Proteomes" id="UP000652219"/>
    </source>
</evidence>
<evidence type="ECO:0000313" key="2">
    <source>
        <dbReference type="EMBL" id="KAF6804599.1"/>
    </source>
</evidence>
<reference evidence="2 3" key="1">
    <citation type="journal article" date="2020" name="Phytopathology">
        <title>Genome Sequence Resources of Colletotrichum truncatum, C. plurivorum, C. musicola, and C. sojae: Four Species Pathogenic to Soybean (Glycine max).</title>
        <authorList>
            <person name="Rogerio F."/>
            <person name="Boufleur T.R."/>
            <person name="Ciampi-Guillardi M."/>
            <person name="Sukno S.A."/>
            <person name="Thon M.R."/>
            <person name="Massola Junior N.S."/>
            <person name="Baroncelli R."/>
        </authorList>
    </citation>
    <scope>NUCLEOTIDE SEQUENCE [LARGE SCALE GENOMIC DNA]</scope>
    <source>
        <strain evidence="2 3">LFN0009</strain>
    </source>
</reference>
<protein>
    <submittedName>
        <fullName evidence="2">Uncharacterized protein</fullName>
    </submittedName>
</protein>
<feature type="region of interest" description="Disordered" evidence="1">
    <location>
        <begin position="1"/>
        <end position="50"/>
    </location>
</feature>
<dbReference type="Proteomes" id="UP000652219">
    <property type="component" value="Unassembled WGS sequence"/>
</dbReference>